<dbReference type="GO" id="GO:0030245">
    <property type="term" value="P:cellulose catabolic process"/>
    <property type="evidence" value="ECO:0007669"/>
    <property type="project" value="UniProtKB-KW"/>
</dbReference>
<evidence type="ECO:0000256" key="4">
    <source>
        <dbReference type="ARBA" id="ARBA00022801"/>
    </source>
</evidence>
<dbReference type="Proteomes" id="UP000267464">
    <property type="component" value="Unassembled WGS sequence"/>
</dbReference>
<proteinExistence type="inferred from homology"/>
<evidence type="ECO:0000313" key="10">
    <source>
        <dbReference type="Proteomes" id="UP000267464"/>
    </source>
</evidence>
<keyword evidence="6" id="KW-0326">Glycosidase</keyword>
<evidence type="ECO:0000256" key="6">
    <source>
        <dbReference type="ARBA" id="ARBA00023295"/>
    </source>
</evidence>
<dbReference type="GO" id="GO:0008810">
    <property type="term" value="F:cellulase activity"/>
    <property type="evidence" value="ECO:0007669"/>
    <property type="project" value="UniProtKB-EC"/>
</dbReference>
<keyword evidence="8" id="KW-0732">Signal</keyword>
<dbReference type="Gene3D" id="1.50.10.10">
    <property type="match status" value="1"/>
</dbReference>
<dbReference type="InterPro" id="IPR008928">
    <property type="entry name" value="6-hairpin_glycosidase_sf"/>
</dbReference>
<feature type="signal peptide" evidence="8">
    <location>
        <begin position="1"/>
        <end position="21"/>
    </location>
</feature>
<evidence type="ECO:0000256" key="2">
    <source>
        <dbReference type="ARBA" id="ARBA00009209"/>
    </source>
</evidence>
<evidence type="ECO:0000256" key="3">
    <source>
        <dbReference type="ARBA" id="ARBA00012601"/>
    </source>
</evidence>
<keyword evidence="10" id="KW-1185">Reference proteome</keyword>
<organism evidence="9 10">
    <name type="scientific">Piscinibacter terrae</name>
    <dbReference type="NCBI Taxonomy" id="2496871"/>
    <lineage>
        <taxon>Bacteria</taxon>
        <taxon>Pseudomonadati</taxon>
        <taxon>Pseudomonadota</taxon>
        <taxon>Betaproteobacteria</taxon>
        <taxon>Burkholderiales</taxon>
        <taxon>Sphaerotilaceae</taxon>
        <taxon>Piscinibacter</taxon>
    </lineage>
</organism>
<keyword evidence="7" id="KW-0119">Carbohydrate metabolism</keyword>
<feature type="chain" id="PRO_5018188597" description="cellulase" evidence="8">
    <location>
        <begin position="22"/>
        <end position="538"/>
    </location>
</feature>
<comment type="caution">
    <text evidence="9">The sequence shown here is derived from an EMBL/GenBank/DDBJ whole genome shotgun (WGS) entry which is preliminary data.</text>
</comment>
<dbReference type="Pfam" id="PF01270">
    <property type="entry name" value="Glyco_hydro_8"/>
    <property type="match status" value="1"/>
</dbReference>
<keyword evidence="5" id="KW-0136">Cellulose degradation</keyword>
<evidence type="ECO:0000256" key="7">
    <source>
        <dbReference type="ARBA" id="ARBA00023326"/>
    </source>
</evidence>
<name>A0A3N7HQG8_9BURK</name>
<evidence type="ECO:0000256" key="1">
    <source>
        <dbReference type="ARBA" id="ARBA00000966"/>
    </source>
</evidence>
<evidence type="ECO:0000256" key="5">
    <source>
        <dbReference type="ARBA" id="ARBA00023001"/>
    </source>
</evidence>
<accession>A0A3N7HQG8</accession>
<dbReference type="RefSeq" id="WP_124541745.1">
    <property type="nucleotide sequence ID" value="NZ_QUSW01000005.1"/>
</dbReference>
<keyword evidence="4" id="KW-0378">Hydrolase</keyword>
<comment type="catalytic activity">
    <reaction evidence="1">
        <text>Endohydrolysis of (1-&gt;4)-beta-D-glucosidic linkages in cellulose, lichenin and cereal beta-D-glucans.</text>
        <dbReference type="EC" id="3.2.1.4"/>
    </reaction>
</comment>
<dbReference type="OrthoDB" id="9803461at2"/>
<gene>
    <name evidence="9" type="ORF">DZC73_17880</name>
</gene>
<evidence type="ECO:0000313" key="9">
    <source>
        <dbReference type="EMBL" id="RQP23001.1"/>
    </source>
</evidence>
<dbReference type="InterPro" id="IPR012341">
    <property type="entry name" value="6hp_glycosidase-like_sf"/>
</dbReference>
<comment type="similarity">
    <text evidence="2">Belongs to the glycosyl hydrolase 8 (cellulase D) family.</text>
</comment>
<reference evidence="9 10" key="2">
    <citation type="submission" date="2018-12" db="EMBL/GenBank/DDBJ databases">
        <title>Rhizobacter gummiphilus sp. nov., a rubber-degrading bacterium isolated from the soil of a botanical garden in Japan.</title>
        <authorList>
            <person name="Shunsuke S.S."/>
        </authorList>
    </citation>
    <scope>NUCLEOTIDE SEQUENCE [LARGE SCALE GENOMIC DNA]</scope>
    <source>
        <strain evidence="9 10">S-16</strain>
    </source>
</reference>
<dbReference type="AlphaFoldDB" id="A0A3N7HQG8"/>
<evidence type="ECO:0000256" key="8">
    <source>
        <dbReference type="SAM" id="SignalP"/>
    </source>
</evidence>
<protein>
    <recommendedName>
        <fullName evidence="3">cellulase</fullName>
        <ecNumber evidence="3">3.2.1.4</ecNumber>
    </recommendedName>
</protein>
<dbReference type="SUPFAM" id="SSF48208">
    <property type="entry name" value="Six-hairpin glycosidases"/>
    <property type="match status" value="1"/>
</dbReference>
<dbReference type="InterPro" id="IPR002037">
    <property type="entry name" value="Glyco_hydro_8"/>
</dbReference>
<dbReference type="EC" id="3.2.1.4" evidence="3"/>
<keyword evidence="7" id="KW-0624">Polysaccharide degradation</keyword>
<dbReference type="EMBL" id="QUSW01000005">
    <property type="protein sequence ID" value="RQP23001.1"/>
    <property type="molecule type" value="Genomic_DNA"/>
</dbReference>
<sequence length="538" mass="59611">MKTALTAAALACAAIAGTAQADFLFPHETNYDLLKPNHTAASTLAKRRDAIAAYYRKWKAAYLKTPTGAGLSGFRYVDGPSTGQPEDFWPMGTKIISGSEHTGYGMLLTVLMEGQAKDASGKVVSEKPDFDGLVATYQRFKSYLCGSGCKLMSWAIPSDFNPKNISDNAPDGDLDIALALLMAHNQWGSAGTYNYLQMAKDEYKAIAKYNLTEHQIPNKAEFRLRVNLGDWSLQSGGDFIENKADGEDFDLDGDGAKTKTFKGLYPYATRPSDWMMGHFGVFARRFNSECVRDCTTHPMSYNEVGNLTRFEIQGLYNDFFKAGSPGVPTTWTKGLISDFVVPQTPPGGTLSNAAWSKENVRRAPDAFIDEPFPTSKWSENAVRVPWRLTWELMVDKYDDTTREWAQRIARFGLDQAHVPESINEYNWSPTGRIGSTYDLNGTRINSFTYFDKALNKTVTKTFGHAQHFASMLIVPLVTLKGQPEEQAAQAALNKGWDYMNGAFTGPGQNPDGSEKDGYFKDSLTLFSMLTVAGLVWFP</sequence>
<reference evidence="9 10" key="1">
    <citation type="submission" date="2018-08" db="EMBL/GenBank/DDBJ databases">
        <authorList>
            <person name="Khan S.A."/>
            <person name="Jeon C.O."/>
            <person name="Chun B.H."/>
            <person name="Jeong S.E."/>
        </authorList>
    </citation>
    <scope>NUCLEOTIDE SEQUENCE [LARGE SCALE GENOMIC DNA]</scope>
    <source>
        <strain evidence="9 10">S-16</strain>
    </source>
</reference>